<dbReference type="Pfam" id="PF01713">
    <property type="entry name" value="Smr"/>
    <property type="match status" value="1"/>
</dbReference>
<dbReference type="Proteomes" id="UP001224775">
    <property type="component" value="Unassembled WGS sequence"/>
</dbReference>
<feature type="domain" description="Smr" evidence="1">
    <location>
        <begin position="47"/>
        <end position="109"/>
    </location>
</feature>
<evidence type="ECO:0000259" key="1">
    <source>
        <dbReference type="Pfam" id="PF01713"/>
    </source>
</evidence>
<dbReference type="InterPro" id="IPR036063">
    <property type="entry name" value="Smr_dom_sf"/>
</dbReference>
<dbReference type="EMBL" id="JATAAI010000012">
    <property type="protein sequence ID" value="KAK1741844.1"/>
    <property type="molecule type" value="Genomic_DNA"/>
</dbReference>
<proteinExistence type="predicted"/>
<name>A0AAD8YA38_9STRA</name>
<accession>A0AAD8YA38</accession>
<reference evidence="2" key="1">
    <citation type="submission" date="2023-06" db="EMBL/GenBank/DDBJ databases">
        <title>Survivors Of The Sea: Transcriptome response of Skeletonema marinoi to long-term dormancy.</title>
        <authorList>
            <person name="Pinder M.I.M."/>
            <person name="Kourtchenko O."/>
            <person name="Robertson E.K."/>
            <person name="Larsson T."/>
            <person name="Maumus F."/>
            <person name="Osuna-Cruz C.M."/>
            <person name="Vancaester E."/>
            <person name="Stenow R."/>
            <person name="Vandepoele K."/>
            <person name="Ploug H."/>
            <person name="Bruchert V."/>
            <person name="Godhe A."/>
            <person name="Topel M."/>
        </authorList>
    </citation>
    <scope>NUCLEOTIDE SEQUENCE</scope>
    <source>
        <strain evidence="2">R05AC</strain>
    </source>
</reference>
<protein>
    <recommendedName>
        <fullName evidence="1">Smr domain-containing protein</fullName>
    </recommendedName>
</protein>
<dbReference type="InterPro" id="IPR002625">
    <property type="entry name" value="Smr_dom"/>
</dbReference>
<dbReference type="AlphaFoldDB" id="A0AAD8YA38"/>
<dbReference type="SUPFAM" id="SSF160443">
    <property type="entry name" value="SMR domain-like"/>
    <property type="match status" value="1"/>
</dbReference>
<organism evidence="2 3">
    <name type="scientific">Skeletonema marinoi</name>
    <dbReference type="NCBI Taxonomy" id="267567"/>
    <lineage>
        <taxon>Eukaryota</taxon>
        <taxon>Sar</taxon>
        <taxon>Stramenopiles</taxon>
        <taxon>Ochrophyta</taxon>
        <taxon>Bacillariophyta</taxon>
        <taxon>Coscinodiscophyceae</taxon>
        <taxon>Thalassiosirophycidae</taxon>
        <taxon>Thalassiosirales</taxon>
        <taxon>Skeletonemataceae</taxon>
        <taxon>Skeletonema</taxon>
        <taxon>Skeletonema marinoi-dohrnii complex</taxon>
    </lineage>
</organism>
<evidence type="ECO:0000313" key="3">
    <source>
        <dbReference type="Proteomes" id="UP001224775"/>
    </source>
</evidence>
<keyword evidence="3" id="KW-1185">Reference proteome</keyword>
<evidence type="ECO:0000313" key="2">
    <source>
        <dbReference type="EMBL" id="KAK1741844.1"/>
    </source>
</evidence>
<comment type="caution">
    <text evidence="2">The sequence shown here is derived from an EMBL/GenBank/DDBJ whole genome shotgun (WGS) entry which is preliminary data.</text>
</comment>
<gene>
    <name evidence="2" type="ORF">QTG54_007417</name>
</gene>
<dbReference type="Gene3D" id="3.30.1370.110">
    <property type="match status" value="1"/>
</dbReference>
<sequence length="116" mass="12869">MSFVEHSAAKAGKTAYPVLVSGEVSNIFKTSKQRRKKLSSRSDKIILDLHGMTKQHALELLEKSLPTWIDQAMKGDHPYVLPVDIICGGGSQLLSEVVANWIRNKPQVANRPKGYL</sequence>